<dbReference type="Pfam" id="PF01261">
    <property type="entry name" value="AP_endonuc_2"/>
    <property type="match status" value="1"/>
</dbReference>
<evidence type="ECO:0000313" key="4">
    <source>
        <dbReference type="Proteomes" id="UP000543598"/>
    </source>
</evidence>
<dbReference type="AlphaFoldDB" id="A0A7Y2M1Y2"/>
<evidence type="ECO:0000313" key="3">
    <source>
        <dbReference type="EMBL" id="NNH05011.1"/>
    </source>
</evidence>
<comment type="caution">
    <text evidence="3">The sequence shown here is derived from an EMBL/GenBank/DDBJ whole genome shotgun (WGS) entry which is preliminary data.</text>
</comment>
<dbReference type="PANTHER" id="PTHR12110">
    <property type="entry name" value="HYDROXYPYRUVATE ISOMERASE"/>
    <property type="match status" value="1"/>
</dbReference>
<dbReference type="SUPFAM" id="SSF51658">
    <property type="entry name" value="Xylose isomerase-like"/>
    <property type="match status" value="1"/>
</dbReference>
<sequence length="287" mass="32268">MRLALSADSSWNRWHPSYDELGRRCSSLAIDALELVYYPENDGFDTAPETLASYGVDIVCVNATAKLRLMTSPDPGPAQENILRCVDLAADHGAEFVVLYPGHVARQKPKERLEVFRRRIEPCVERALERGVTLLLENHFDLRGEDPHYTDVVRDPELTAVFLDALGAPNVRVNFDAGNLYAAGIEPWPYAYRLLRDYISYAHLKDMAFYTELLHGPLEENETLSDSKTGTFVPVAVGDGGINYAGLVREMAEDGTARFLTFEDHSLEARADEIYRRGVDYVRRVLA</sequence>
<keyword evidence="1" id="KW-0119">Carbohydrate metabolism</keyword>
<keyword evidence="4" id="KW-1185">Reference proteome</keyword>
<evidence type="ECO:0000256" key="1">
    <source>
        <dbReference type="ARBA" id="ARBA00023277"/>
    </source>
</evidence>
<protein>
    <submittedName>
        <fullName evidence="3">TIM barrel protein</fullName>
    </submittedName>
</protein>
<evidence type="ECO:0000259" key="2">
    <source>
        <dbReference type="Pfam" id="PF01261"/>
    </source>
</evidence>
<feature type="domain" description="Xylose isomerase-like TIM barrel" evidence="2">
    <location>
        <begin position="25"/>
        <end position="284"/>
    </location>
</feature>
<name>A0A7Y2M1Y2_9MICO</name>
<organism evidence="3 4">
    <name type="scientific">Microbacterium ulmi</name>
    <dbReference type="NCBI Taxonomy" id="179095"/>
    <lineage>
        <taxon>Bacteria</taxon>
        <taxon>Bacillati</taxon>
        <taxon>Actinomycetota</taxon>
        <taxon>Actinomycetes</taxon>
        <taxon>Micrococcales</taxon>
        <taxon>Microbacteriaceae</taxon>
        <taxon>Microbacterium</taxon>
    </lineage>
</organism>
<dbReference type="Proteomes" id="UP000543598">
    <property type="component" value="Unassembled WGS sequence"/>
</dbReference>
<dbReference type="PANTHER" id="PTHR12110:SF53">
    <property type="entry name" value="BLR5974 PROTEIN"/>
    <property type="match status" value="1"/>
</dbReference>
<proteinExistence type="predicted"/>
<dbReference type="RefSeq" id="WP_167037490.1">
    <property type="nucleotide sequence ID" value="NZ_BAAANA010000001.1"/>
</dbReference>
<gene>
    <name evidence="3" type="ORF">HLA99_14260</name>
</gene>
<dbReference type="InterPro" id="IPR013022">
    <property type="entry name" value="Xyl_isomerase-like_TIM-brl"/>
</dbReference>
<reference evidence="3 4" key="1">
    <citation type="submission" date="2020-05" db="EMBL/GenBank/DDBJ databases">
        <title>MicrobeNet Type strains.</title>
        <authorList>
            <person name="Nicholson A.C."/>
        </authorList>
    </citation>
    <scope>NUCLEOTIDE SEQUENCE [LARGE SCALE GENOMIC DNA]</scope>
    <source>
        <strain evidence="3 4">JCM 14282</strain>
    </source>
</reference>
<dbReference type="InterPro" id="IPR036237">
    <property type="entry name" value="Xyl_isomerase-like_sf"/>
</dbReference>
<accession>A0A7Y2M1Y2</accession>
<dbReference type="EMBL" id="JABEMB010000029">
    <property type="protein sequence ID" value="NNH05011.1"/>
    <property type="molecule type" value="Genomic_DNA"/>
</dbReference>
<dbReference type="InterPro" id="IPR050312">
    <property type="entry name" value="IolE/XylAMocC-like"/>
</dbReference>
<dbReference type="Gene3D" id="3.20.20.150">
    <property type="entry name" value="Divalent-metal-dependent TIM barrel enzymes"/>
    <property type="match status" value="1"/>
</dbReference>